<dbReference type="SUPFAM" id="SSF53067">
    <property type="entry name" value="Actin-like ATPase domain"/>
    <property type="match status" value="1"/>
</dbReference>
<evidence type="ECO:0000313" key="5">
    <source>
        <dbReference type="Proteomes" id="UP000663629"/>
    </source>
</evidence>
<gene>
    <name evidence="4" type="ORF">JWJ88_00620</name>
</gene>
<keyword evidence="1" id="KW-0808">Transferase</keyword>
<dbReference type="EMBL" id="CP070368">
    <property type="protein sequence ID" value="QRZ13199.1"/>
    <property type="molecule type" value="Genomic_DNA"/>
</dbReference>
<dbReference type="Proteomes" id="UP000663629">
    <property type="component" value="Chromosome 1"/>
</dbReference>
<accession>A0ABX7JHL0</accession>
<proteinExistence type="inferred from homology"/>
<protein>
    <submittedName>
        <fullName evidence="4">Glucokinase</fullName>
    </submittedName>
</protein>
<dbReference type="InterPro" id="IPR003836">
    <property type="entry name" value="Glucokinase"/>
</dbReference>
<reference evidence="4 5" key="1">
    <citation type="submission" date="2021-02" db="EMBL/GenBank/DDBJ databases">
        <title>Paracoccus methylovroum sp.nov., a new methanol and methylamine utilizing methylotrophic denitrifer.</title>
        <authorList>
            <person name="Timsy T."/>
            <person name="Behrendt U."/>
            <person name="Ulrich A."/>
            <person name="Spanner T."/>
            <person name="Foesel B.U."/>
            <person name="Horn M.A."/>
            <person name="Kolb S."/>
        </authorList>
    </citation>
    <scope>NUCLEOTIDE SEQUENCE [LARGE SCALE GENOMIC DNA]</scope>
    <source>
        <strain evidence="4 5">H4-D09</strain>
    </source>
</reference>
<keyword evidence="5" id="KW-1185">Reference proteome</keyword>
<dbReference type="Pfam" id="PF02685">
    <property type="entry name" value="Glucokinase"/>
    <property type="match status" value="1"/>
</dbReference>
<evidence type="ECO:0000256" key="1">
    <source>
        <dbReference type="ARBA" id="ARBA00022679"/>
    </source>
</evidence>
<dbReference type="Gene3D" id="3.30.420.40">
    <property type="match status" value="1"/>
</dbReference>
<comment type="similarity">
    <text evidence="3">Belongs to the bacterial glucokinase family.</text>
</comment>
<dbReference type="CDD" id="cd24008">
    <property type="entry name" value="ASKHA_NBD_GLK"/>
    <property type="match status" value="1"/>
</dbReference>
<dbReference type="PANTHER" id="PTHR47690:SF1">
    <property type="entry name" value="GLUCOKINASE"/>
    <property type="match status" value="1"/>
</dbReference>
<evidence type="ECO:0000256" key="3">
    <source>
        <dbReference type="RuleBase" id="RU004046"/>
    </source>
</evidence>
<dbReference type="Gene3D" id="3.40.367.20">
    <property type="match status" value="1"/>
</dbReference>
<keyword evidence="2" id="KW-0418">Kinase</keyword>
<organism evidence="4 5">
    <name type="scientific">Paracoccus methylovorus</name>
    <dbReference type="NCBI Taxonomy" id="2812658"/>
    <lineage>
        <taxon>Bacteria</taxon>
        <taxon>Pseudomonadati</taxon>
        <taxon>Pseudomonadota</taxon>
        <taxon>Alphaproteobacteria</taxon>
        <taxon>Rhodobacterales</taxon>
        <taxon>Paracoccaceae</taxon>
        <taxon>Paracoccus</taxon>
    </lineage>
</organism>
<name>A0ABX7JHL0_9RHOB</name>
<dbReference type="PANTHER" id="PTHR47690">
    <property type="entry name" value="GLUCOKINASE"/>
    <property type="match status" value="1"/>
</dbReference>
<evidence type="ECO:0000256" key="2">
    <source>
        <dbReference type="ARBA" id="ARBA00022777"/>
    </source>
</evidence>
<dbReference type="RefSeq" id="WP_205294194.1">
    <property type="nucleotide sequence ID" value="NZ_CP070368.1"/>
</dbReference>
<sequence>MAILLADVGGTNARMALARHDALVPGTITRFRGDDHATFDEVVAKFLAQQGSPQIEAVCVAVAGPVWGAEARLTNRDWTFSEARLRALSGASRARLINDLIALGYATPALDGEAAGFLRASPEGALSNGQRLVVNAGTGFNVCAVRVLPEGGIACLESEEGHTRLPLSVAAPLAEALGQPGRAIDSVEELFAGRGLARLHALRSGKPQDRAETVVAAAAQGDSEAEETLRLYARLLGLFCRELALRFMPMDGMFLAGSVARSCIDRFGIFERAFLSDPLMARIPQAVPIGVIRDDMAALHGCLAAIR</sequence>
<dbReference type="InterPro" id="IPR050201">
    <property type="entry name" value="Bacterial_glucokinase"/>
</dbReference>
<dbReference type="InterPro" id="IPR043129">
    <property type="entry name" value="ATPase_NBD"/>
</dbReference>
<evidence type="ECO:0000313" key="4">
    <source>
        <dbReference type="EMBL" id="QRZ13199.1"/>
    </source>
</evidence>